<dbReference type="EMBL" id="AP023396">
    <property type="protein sequence ID" value="BCK57387.1"/>
    <property type="molecule type" value="Genomic_DNA"/>
</dbReference>
<dbReference type="PANTHER" id="PTHR43581:SF2">
    <property type="entry name" value="EXCINUCLEASE ATPASE SUBUNIT"/>
    <property type="match status" value="1"/>
</dbReference>
<accession>A0A7G1KQ75</accession>
<dbReference type="Pfam" id="PF13304">
    <property type="entry name" value="AAA_21"/>
    <property type="match status" value="1"/>
</dbReference>
<keyword evidence="3" id="KW-1185">Reference proteome</keyword>
<dbReference type="SUPFAM" id="SSF52540">
    <property type="entry name" value="P-loop containing nucleoside triphosphate hydrolases"/>
    <property type="match status" value="1"/>
</dbReference>
<dbReference type="InterPro" id="IPR051396">
    <property type="entry name" value="Bact_Antivir_Def_Nuclease"/>
</dbReference>
<name>A0A7G1KQ75_9NOCA</name>
<evidence type="ECO:0000313" key="3">
    <source>
        <dbReference type="Proteomes" id="UP000516173"/>
    </source>
</evidence>
<dbReference type="AlphaFoldDB" id="A0A7G1KQ75"/>
<gene>
    <name evidence="2" type="ORF">NWFMUON74_51590</name>
</gene>
<protein>
    <recommendedName>
        <fullName evidence="1">ATPase AAA-type core domain-containing protein</fullName>
    </recommendedName>
</protein>
<dbReference type="PANTHER" id="PTHR43581">
    <property type="entry name" value="ATP/GTP PHOSPHATASE"/>
    <property type="match status" value="1"/>
</dbReference>
<dbReference type="InterPro" id="IPR027417">
    <property type="entry name" value="P-loop_NTPase"/>
</dbReference>
<dbReference type="Proteomes" id="UP000516173">
    <property type="component" value="Chromosome"/>
</dbReference>
<dbReference type="GO" id="GO:0016887">
    <property type="term" value="F:ATP hydrolysis activity"/>
    <property type="evidence" value="ECO:0007669"/>
    <property type="project" value="InterPro"/>
</dbReference>
<dbReference type="KEGG" id="nwl:NWFMUON74_51590"/>
<organism evidence="2 3">
    <name type="scientific">Nocardia wallacei</name>
    <dbReference type="NCBI Taxonomy" id="480035"/>
    <lineage>
        <taxon>Bacteria</taxon>
        <taxon>Bacillati</taxon>
        <taxon>Actinomycetota</taxon>
        <taxon>Actinomycetes</taxon>
        <taxon>Mycobacteriales</taxon>
        <taxon>Nocardiaceae</taxon>
        <taxon>Nocardia</taxon>
    </lineage>
</organism>
<proteinExistence type="predicted"/>
<evidence type="ECO:0000259" key="1">
    <source>
        <dbReference type="Pfam" id="PF13304"/>
    </source>
</evidence>
<dbReference type="Gene3D" id="3.40.50.300">
    <property type="entry name" value="P-loop containing nucleotide triphosphate hydrolases"/>
    <property type="match status" value="1"/>
</dbReference>
<evidence type="ECO:0000313" key="2">
    <source>
        <dbReference type="EMBL" id="BCK57387.1"/>
    </source>
</evidence>
<reference evidence="2 3" key="1">
    <citation type="submission" date="2020-08" db="EMBL/GenBank/DDBJ databases">
        <title>Genome Sequencing of Nocardia wallacei strain FMUON74 and assembly.</title>
        <authorList>
            <person name="Toyokawa M."/>
            <person name="Uesaka K."/>
        </authorList>
    </citation>
    <scope>NUCLEOTIDE SEQUENCE [LARGE SCALE GENOMIC DNA]</scope>
    <source>
        <strain evidence="2 3">FMUON74</strain>
    </source>
</reference>
<sequence length="324" mass="35758">MRIIVTSENPQWAVTLRVRRKDVFVEAEVQSEITLSDIDNDDYISYLAERVSTSKIPLSSFISAKILDYVFADIPPAAHFLPAARAGLLQSHRLVAATMVQQSPFIGISDQIALPSLSGVVADFVAEILLGERRSDRAFTQLARKLEQTVLGGRVERLGSTSEYPEIQYSDRTGDYPLHRTSSMVSELATLVLLLKSHVSSGELLIVEEPESHLHPRAQAQLAGVLYEASQKGLKVMLTTHSDYFVSELNIKISEEGSTRSSGISNGRVVAYWANRIPDDGTRLEKLPVDPLDGISQMSFTEVAEAQYGRQVQLQTNAAKKAEE</sequence>
<feature type="domain" description="ATPase AAA-type core" evidence="1">
    <location>
        <begin position="182"/>
        <end position="247"/>
    </location>
</feature>
<dbReference type="GO" id="GO:0005524">
    <property type="term" value="F:ATP binding"/>
    <property type="evidence" value="ECO:0007669"/>
    <property type="project" value="InterPro"/>
</dbReference>
<dbReference type="InterPro" id="IPR003959">
    <property type="entry name" value="ATPase_AAA_core"/>
</dbReference>